<dbReference type="NCBIfam" id="TIGR01444">
    <property type="entry name" value="fkbM_fam"/>
    <property type="match status" value="1"/>
</dbReference>
<dbReference type="Proteomes" id="UP000250642">
    <property type="component" value="Unassembled WGS sequence"/>
</dbReference>
<dbReference type="InterPro" id="IPR029063">
    <property type="entry name" value="SAM-dependent_MTases_sf"/>
</dbReference>
<evidence type="ECO:0000313" key="3">
    <source>
        <dbReference type="Proteomes" id="UP000250642"/>
    </source>
</evidence>
<dbReference type="Gene3D" id="3.40.50.150">
    <property type="entry name" value="Vaccinia Virus protein VP39"/>
    <property type="match status" value="1"/>
</dbReference>
<dbReference type="InterPro" id="IPR006342">
    <property type="entry name" value="FkbM_mtfrase"/>
</dbReference>
<dbReference type="InterPro" id="IPR052514">
    <property type="entry name" value="SAM-dependent_MTase"/>
</dbReference>
<protein>
    <recommendedName>
        <fullName evidence="1">Methyltransferase FkbM domain-containing protein</fullName>
    </recommendedName>
</protein>
<name>A0A329QCC4_9BACL</name>
<dbReference type="Pfam" id="PF05050">
    <property type="entry name" value="Methyltransf_21"/>
    <property type="match status" value="1"/>
</dbReference>
<evidence type="ECO:0000313" key="2">
    <source>
        <dbReference type="EMBL" id="RAW09974.1"/>
    </source>
</evidence>
<reference evidence="2 3" key="1">
    <citation type="submission" date="2018-04" db="EMBL/GenBank/DDBJ databases">
        <title>Paenibacillus taichungensis Genome sequencing and assembly.</title>
        <authorList>
            <person name="Xu J."/>
            <person name="Rensing C."/>
            <person name="Mazhar H.S."/>
        </authorList>
    </citation>
    <scope>NUCLEOTIDE SEQUENCE [LARGE SCALE GENOMIC DNA]</scope>
    <source>
        <strain evidence="2 3">NC1</strain>
    </source>
</reference>
<dbReference type="Gene3D" id="3.40.50.720">
    <property type="entry name" value="NAD(P)-binding Rossmann-like Domain"/>
    <property type="match status" value="1"/>
</dbReference>
<comment type="caution">
    <text evidence="2">The sequence shown here is derived from an EMBL/GenBank/DDBJ whole genome shotgun (WGS) entry which is preliminary data.</text>
</comment>
<dbReference type="SUPFAM" id="SSF53335">
    <property type="entry name" value="S-adenosyl-L-methionine-dependent methyltransferases"/>
    <property type="match status" value="1"/>
</dbReference>
<organism evidence="2 3">
    <name type="scientific">Paenibacillus taichungensis</name>
    <dbReference type="NCBI Taxonomy" id="484184"/>
    <lineage>
        <taxon>Bacteria</taxon>
        <taxon>Bacillati</taxon>
        <taxon>Bacillota</taxon>
        <taxon>Bacilli</taxon>
        <taxon>Bacillales</taxon>
        <taxon>Paenibacillaceae</taxon>
        <taxon>Paenibacillus</taxon>
    </lineage>
</organism>
<accession>A0A329QCC4</accession>
<feature type="domain" description="Methyltransferase FkbM" evidence="1">
    <location>
        <begin position="208"/>
        <end position="344"/>
    </location>
</feature>
<dbReference type="PANTHER" id="PTHR34203">
    <property type="entry name" value="METHYLTRANSFERASE, FKBM FAMILY PROTEIN"/>
    <property type="match status" value="1"/>
</dbReference>
<dbReference type="EMBL" id="QEVW01000029">
    <property type="protein sequence ID" value="RAW09974.1"/>
    <property type="molecule type" value="Genomic_DNA"/>
</dbReference>
<proteinExistence type="predicted"/>
<dbReference type="RefSeq" id="WP_113056194.1">
    <property type="nucleotide sequence ID" value="NZ_QEVW01000029.1"/>
</dbReference>
<evidence type="ECO:0000259" key="1">
    <source>
        <dbReference type="Pfam" id="PF05050"/>
    </source>
</evidence>
<gene>
    <name evidence="2" type="ORF">DC345_29675</name>
</gene>
<sequence>MEYKKKAIDLINNRFDLAKNELDCLMSSLSKETNNHRFYICLFGAGAVGKQVYWHLKNNNINVDFFCDNDSNKWGKEVVDGKVCRPTSELQEFGDNVTVLISLGTKNAIADQLKKLNINQIITNPLEILRILSSDIFLMDKSILISKISELFDIMEDEFSKKVLYHKLVSMLESEELLMGLDYSTIESSPQYFPDDLIQIEEGEVFVDCGAYIGDTLESFMEQKNSNKFNQYICYELDTSNFSVLSNVVNIENEELKGRIQLYNYGVSDKSENIKYFSNLGATTINGTGSIEGKVVRLDEHLDGTAISFLKMDIEGSEMAALRGGKTLITLNKPKCAISVYHKASDLWEIPLYLKKIVPEYRIFIRHHTATFADTVCYAVL</sequence>
<dbReference type="AlphaFoldDB" id="A0A329QCC4"/>
<dbReference type="PANTHER" id="PTHR34203:SF15">
    <property type="entry name" value="SLL1173 PROTEIN"/>
    <property type="match status" value="1"/>
</dbReference>